<name>A0A9R1V867_LACSA</name>
<sequence length="190" mass="21316">MDQQGEIEGFVCSPSFSFYTSDTSTSMAIAKVIRRLILDQQGEIEGFVCSPSFSFYTSDTSTSMAIAKVIREEQGVDFRFSVDLREEGVSAKEIDSRGWTVFPFFNHDLLIKDEVKSKDNEIHASDSITNSLWKLFIDEPEESSSCSSSEADELEALPSGTFYVWRPKTEGGSSPVMTKIKKSKTLIWWG</sequence>
<protein>
    <submittedName>
        <fullName evidence="1">Uncharacterized protein</fullName>
    </submittedName>
</protein>
<dbReference type="AlphaFoldDB" id="A0A9R1V867"/>
<comment type="caution">
    <text evidence="1">The sequence shown here is derived from an EMBL/GenBank/DDBJ whole genome shotgun (WGS) entry which is preliminary data.</text>
</comment>
<evidence type="ECO:0000313" key="2">
    <source>
        <dbReference type="Proteomes" id="UP000235145"/>
    </source>
</evidence>
<dbReference type="EMBL" id="NBSK02000006">
    <property type="protein sequence ID" value="KAJ0200639.1"/>
    <property type="molecule type" value="Genomic_DNA"/>
</dbReference>
<dbReference type="Proteomes" id="UP000235145">
    <property type="component" value="Unassembled WGS sequence"/>
</dbReference>
<gene>
    <name evidence="1" type="ORF">LSAT_V11C600325730</name>
</gene>
<keyword evidence="2" id="KW-1185">Reference proteome</keyword>
<reference evidence="1 2" key="1">
    <citation type="journal article" date="2017" name="Nat. Commun.">
        <title>Genome assembly with in vitro proximity ligation data and whole-genome triplication in lettuce.</title>
        <authorList>
            <person name="Reyes-Chin-Wo S."/>
            <person name="Wang Z."/>
            <person name="Yang X."/>
            <person name="Kozik A."/>
            <person name="Arikit S."/>
            <person name="Song C."/>
            <person name="Xia L."/>
            <person name="Froenicke L."/>
            <person name="Lavelle D.O."/>
            <person name="Truco M.J."/>
            <person name="Xia R."/>
            <person name="Zhu S."/>
            <person name="Xu C."/>
            <person name="Xu H."/>
            <person name="Xu X."/>
            <person name="Cox K."/>
            <person name="Korf I."/>
            <person name="Meyers B.C."/>
            <person name="Michelmore R.W."/>
        </authorList>
    </citation>
    <scope>NUCLEOTIDE SEQUENCE [LARGE SCALE GENOMIC DNA]</scope>
    <source>
        <strain evidence="2">cv. Salinas</strain>
        <tissue evidence="1">Seedlings</tissue>
    </source>
</reference>
<evidence type="ECO:0000313" key="1">
    <source>
        <dbReference type="EMBL" id="KAJ0200639.1"/>
    </source>
</evidence>
<accession>A0A9R1V867</accession>
<proteinExistence type="predicted"/>
<organism evidence="1 2">
    <name type="scientific">Lactuca sativa</name>
    <name type="common">Garden lettuce</name>
    <dbReference type="NCBI Taxonomy" id="4236"/>
    <lineage>
        <taxon>Eukaryota</taxon>
        <taxon>Viridiplantae</taxon>
        <taxon>Streptophyta</taxon>
        <taxon>Embryophyta</taxon>
        <taxon>Tracheophyta</taxon>
        <taxon>Spermatophyta</taxon>
        <taxon>Magnoliopsida</taxon>
        <taxon>eudicotyledons</taxon>
        <taxon>Gunneridae</taxon>
        <taxon>Pentapetalae</taxon>
        <taxon>asterids</taxon>
        <taxon>campanulids</taxon>
        <taxon>Asterales</taxon>
        <taxon>Asteraceae</taxon>
        <taxon>Cichorioideae</taxon>
        <taxon>Cichorieae</taxon>
        <taxon>Lactucinae</taxon>
        <taxon>Lactuca</taxon>
    </lineage>
</organism>